<comment type="caution">
    <text evidence="1">The sequence shown here is derived from an EMBL/GenBank/DDBJ whole genome shotgun (WGS) entry which is preliminary data.</text>
</comment>
<evidence type="ECO:0000313" key="1">
    <source>
        <dbReference type="EMBL" id="CAB5507996.1"/>
    </source>
</evidence>
<dbReference type="EMBL" id="CAHJWF010000509">
    <property type="protein sequence ID" value="CAB5507996.1"/>
    <property type="molecule type" value="Genomic_DNA"/>
</dbReference>
<sequence>MSPHAVLSSSVETFRIKLDLLQELKSLLCNFAHTDTAEGMAIAVSAITSCFELNIFPPATRTSAVNAETMAMTITNSTKEKPCCFIFL</sequence>
<proteinExistence type="predicted"/>
<protein>
    <submittedName>
        <fullName evidence="1">Uncharacterized protein</fullName>
    </submittedName>
</protein>
<organism evidence="1 2">
    <name type="scientific">Bathymodiolus thermophilus thioautotrophic gill symbiont</name>
    <dbReference type="NCBI Taxonomy" id="2360"/>
    <lineage>
        <taxon>Bacteria</taxon>
        <taxon>Pseudomonadati</taxon>
        <taxon>Pseudomonadota</taxon>
        <taxon>Gammaproteobacteria</taxon>
        <taxon>sulfur-oxidizing symbionts</taxon>
    </lineage>
</organism>
<accession>A0ABN7GFW4</accession>
<keyword evidence="2" id="KW-1185">Reference proteome</keyword>
<gene>
    <name evidence="1" type="ORF">AZO1586I_2271</name>
</gene>
<name>A0ABN7GFW4_9GAMM</name>
<dbReference type="Proteomes" id="UP000626656">
    <property type="component" value="Unassembled WGS sequence"/>
</dbReference>
<evidence type="ECO:0000313" key="2">
    <source>
        <dbReference type="Proteomes" id="UP000626656"/>
    </source>
</evidence>
<reference evidence="1 2" key="1">
    <citation type="submission" date="2020-05" db="EMBL/GenBank/DDBJ databases">
        <authorList>
            <person name="Petersen J."/>
            <person name="Sayavedra L."/>
        </authorList>
    </citation>
    <scope>NUCLEOTIDE SEQUENCE [LARGE SCALE GENOMIC DNA]</scope>
    <source>
        <strain evidence="1">B azoricus SOX ET2 1586I</strain>
    </source>
</reference>